<evidence type="ECO:0000313" key="5">
    <source>
        <dbReference type="Proteomes" id="UP001214854"/>
    </source>
</evidence>
<dbReference type="InterPro" id="IPR008331">
    <property type="entry name" value="Ferritin_DPS_dom"/>
</dbReference>
<dbReference type="PIRSF" id="PIRSF005900">
    <property type="entry name" value="Dps"/>
    <property type="match status" value="1"/>
</dbReference>
<dbReference type="Gene3D" id="1.20.1260.10">
    <property type="match status" value="1"/>
</dbReference>
<accession>A0ABT5HW08</accession>
<proteinExistence type="inferred from homology"/>
<gene>
    <name evidence="4" type="ORF">PQU92_12090</name>
</gene>
<comment type="caution">
    <text evidence="4">The sequence shown here is derived from an EMBL/GenBank/DDBJ whole genome shotgun (WGS) entry which is preliminary data.</text>
</comment>
<dbReference type="InterPro" id="IPR012347">
    <property type="entry name" value="Ferritin-like"/>
</dbReference>
<organism evidence="4 5">
    <name type="scientific">Asticcacaulis aquaticus</name>
    <dbReference type="NCBI Taxonomy" id="2984212"/>
    <lineage>
        <taxon>Bacteria</taxon>
        <taxon>Pseudomonadati</taxon>
        <taxon>Pseudomonadota</taxon>
        <taxon>Alphaproteobacteria</taxon>
        <taxon>Caulobacterales</taxon>
        <taxon>Caulobacteraceae</taxon>
        <taxon>Asticcacaulis</taxon>
    </lineage>
</organism>
<reference evidence="4 5" key="1">
    <citation type="submission" date="2023-01" db="EMBL/GenBank/DDBJ databases">
        <title>Novel species of the genus Asticcacaulis isolated from rivers.</title>
        <authorList>
            <person name="Lu H."/>
        </authorList>
    </citation>
    <scope>NUCLEOTIDE SEQUENCE [LARGE SCALE GENOMIC DNA]</scope>
    <source>
        <strain evidence="4 5">BYS171W</strain>
    </source>
</reference>
<dbReference type="CDD" id="cd01043">
    <property type="entry name" value="DPS"/>
    <property type="match status" value="1"/>
</dbReference>
<comment type="similarity">
    <text evidence="1 2">Belongs to the Dps family.</text>
</comment>
<dbReference type="Proteomes" id="UP001214854">
    <property type="component" value="Unassembled WGS sequence"/>
</dbReference>
<evidence type="ECO:0000259" key="3">
    <source>
        <dbReference type="Pfam" id="PF00210"/>
    </source>
</evidence>
<dbReference type="EMBL" id="JAQQKX010000009">
    <property type="protein sequence ID" value="MDC7684020.1"/>
    <property type="molecule type" value="Genomic_DNA"/>
</dbReference>
<dbReference type="PRINTS" id="PR01346">
    <property type="entry name" value="HELNAPAPROT"/>
</dbReference>
<sequence length="154" mass="16919">MAKASENLADTPVCLELSKVLADSYNLYLKTHGYHWNVRGPQFNSLHTMFMTQYTEMWTALDEIAERIRALGELAPMSGSAFGNLSSIKEGDATNSANAMLKELADGHKTLIATLKNALKVADDAGDDPTVDLLTTRLAAHEKFLWMISATLED</sequence>
<feature type="domain" description="Ferritin/DPS" evidence="3">
    <location>
        <begin position="17"/>
        <end position="153"/>
    </location>
</feature>
<keyword evidence="5" id="KW-1185">Reference proteome</keyword>
<dbReference type="PANTHER" id="PTHR42932:SF3">
    <property type="entry name" value="DNA PROTECTION DURING STARVATION PROTEIN"/>
    <property type="match status" value="1"/>
</dbReference>
<dbReference type="PROSITE" id="PS00819">
    <property type="entry name" value="DPS_2"/>
    <property type="match status" value="1"/>
</dbReference>
<evidence type="ECO:0000313" key="4">
    <source>
        <dbReference type="EMBL" id="MDC7684020.1"/>
    </source>
</evidence>
<dbReference type="InterPro" id="IPR009078">
    <property type="entry name" value="Ferritin-like_SF"/>
</dbReference>
<dbReference type="PANTHER" id="PTHR42932">
    <property type="entry name" value="GENERAL STRESS PROTEIN 20U"/>
    <property type="match status" value="1"/>
</dbReference>
<dbReference type="InterPro" id="IPR002177">
    <property type="entry name" value="DPS_DNA-bd"/>
</dbReference>
<dbReference type="SUPFAM" id="SSF47240">
    <property type="entry name" value="Ferritin-like"/>
    <property type="match status" value="1"/>
</dbReference>
<name>A0ABT5HW08_9CAUL</name>
<dbReference type="RefSeq" id="WP_272748475.1">
    <property type="nucleotide sequence ID" value="NZ_JAQQKX010000009.1"/>
</dbReference>
<dbReference type="InterPro" id="IPR023188">
    <property type="entry name" value="DPS_DNA-bd_CS"/>
</dbReference>
<evidence type="ECO:0000256" key="1">
    <source>
        <dbReference type="ARBA" id="ARBA00009497"/>
    </source>
</evidence>
<protein>
    <submittedName>
        <fullName evidence="4">DNA starvation/stationary phase protection protein</fullName>
    </submittedName>
</protein>
<evidence type="ECO:0000256" key="2">
    <source>
        <dbReference type="RuleBase" id="RU003875"/>
    </source>
</evidence>
<dbReference type="Pfam" id="PF00210">
    <property type="entry name" value="Ferritin"/>
    <property type="match status" value="1"/>
</dbReference>